<reference evidence="4" key="1">
    <citation type="submission" date="2024-07" db="EMBL/GenBank/DDBJ databases">
        <title>Two chromosome-level genome assemblies of Korean endemic species Abeliophyllum distichum and Forsythia ovata (Oleaceae).</title>
        <authorList>
            <person name="Jang H."/>
        </authorList>
    </citation>
    <scope>NUCLEOTIDE SEQUENCE [LARGE SCALE GENOMIC DNA]</scope>
</reference>
<feature type="domain" description="Myb/SANT-like" evidence="2">
    <location>
        <begin position="3"/>
        <end position="54"/>
    </location>
</feature>
<evidence type="ECO:0000313" key="3">
    <source>
        <dbReference type="EMBL" id="KAL2542373.1"/>
    </source>
</evidence>
<protein>
    <submittedName>
        <fullName evidence="3">L10-interacting MYB domain-containing protein-like</fullName>
    </submittedName>
</protein>
<keyword evidence="4" id="KW-1185">Reference proteome</keyword>
<evidence type="ECO:0000256" key="1">
    <source>
        <dbReference type="SAM" id="MobiDB-lite"/>
    </source>
</evidence>
<gene>
    <name evidence="3" type="ORF">Adt_03351</name>
</gene>
<accession>A0ABD1W0Q0</accession>
<evidence type="ECO:0000259" key="2">
    <source>
        <dbReference type="Pfam" id="PF12776"/>
    </source>
</evidence>
<feature type="region of interest" description="Disordered" evidence="1">
    <location>
        <begin position="70"/>
        <end position="128"/>
    </location>
</feature>
<sequence length="169" mass="19443">MFKSSAAKNWSRTQLKNHWDSIRREHKHLHELLHCTDIEYNQRDNFIVADDDWFRKRQSMPNSETCDVRKIYHSGSDSPHDTLSIFAKTRDSSDKGPVELGSSSRMDKSDFHSREKRKGSARRSKGKAKKIGSIDLSYSVEHLATVGKALASRHQNCQEQVLSCHQCIT</sequence>
<feature type="compositionally biased region" description="Basic and acidic residues" evidence="1">
    <location>
        <begin position="88"/>
        <end position="97"/>
    </location>
</feature>
<dbReference type="Pfam" id="PF12776">
    <property type="entry name" value="Myb_DNA-bind_3"/>
    <property type="match status" value="1"/>
</dbReference>
<dbReference type="EMBL" id="JBFOLK010000001">
    <property type="protein sequence ID" value="KAL2542373.1"/>
    <property type="molecule type" value="Genomic_DNA"/>
</dbReference>
<organism evidence="3 4">
    <name type="scientific">Abeliophyllum distichum</name>
    <dbReference type="NCBI Taxonomy" id="126358"/>
    <lineage>
        <taxon>Eukaryota</taxon>
        <taxon>Viridiplantae</taxon>
        <taxon>Streptophyta</taxon>
        <taxon>Embryophyta</taxon>
        <taxon>Tracheophyta</taxon>
        <taxon>Spermatophyta</taxon>
        <taxon>Magnoliopsida</taxon>
        <taxon>eudicotyledons</taxon>
        <taxon>Gunneridae</taxon>
        <taxon>Pentapetalae</taxon>
        <taxon>asterids</taxon>
        <taxon>lamiids</taxon>
        <taxon>Lamiales</taxon>
        <taxon>Oleaceae</taxon>
        <taxon>Forsythieae</taxon>
        <taxon>Abeliophyllum</taxon>
    </lineage>
</organism>
<name>A0ABD1W0Q0_9LAMI</name>
<evidence type="ECO:0000313" key="4">
    <source>
        <dbReference type="Proteomes" id="UP001604336"/>
    </source>
</evidence>
<feature type="compositionally biased region" description="Basic residues" evidence="1">
    <location>
        <begin position="114"/>
        <end position="128"/>
    </location>
</feature>
<proteinExistence type="predicted"/>
<dbReference type="Proteomes" id="UP001604336">
    <property type="component" value="Unassembled WGS sequence"/>
</dbReference>
<comment type="caution">
    <text evidence="3">The sequence shown here is derived from an EMBL/GenBank/DDBJ whole genome shotgun (WGS) entry which is preliminary data.</text>
</comment>
<dbReference type="InterPro" id="IPR024752">
    <property type="entry name" value="Myb/SANT-like_dom"/>
</dbReference>
<dbReference type="AlphaFoldDB" id="A0ABD1W0Q0"/>